<dbReference type="EMBL" id="JADRCQ010000003">
    <property type="protein sequence ID" value="MBK5073869.1"/>
    <property type="molecule type" value="Genomic_DNA"/>
</dbReference>
<evidence type="ECO:0000313" key="4">
    <source>
        <dbReference type="Proteomes" id="UP000807542"/>
    </source>
</evidence>
<dbReference type="PANTHER" id="PTHR33420">
    <property type="entry name" value="FIMBRIAL SUBUNIT ELFA-RELATED"/>
    <property type="match status" value="1"/>
</dbReference>
<organism evidence="3 4">
    <name type="scientific">Limnobaculum xujianqingii</name>
    <dbReference type="NCBI Taxonomy" id="2738837"/>
    <lineage>
        <taxon>Bacteria</taxon>
        <taxon>Pseudomonadati</taxon>
        <taxon>Pseudomonadota</taxon>
        <taxon>Gammaproteobacteria</taxon>
        <taxon>Enterobacterales</taxon>
        <taxon>Budviciaceae</taxon>
        <taxon>Limnobaculum</taxon>
    </lineage>
</organism>
<comment type="caution">
    <text evidence="3">The sequence shown here is derived from an EMBL/GenBank/DDBJ whole genome shotgun (WGS) entry which is preliminary data.</text>
</comment>
<protein>
    <submittedName>
        <fullName evidence="3">Type 1 fimbrial protein</fullName>
    </submittedName>
</protein>
<keyword evidence="1" id="KW-0732">Signal</keyword>
<dbReference type="InterPro" id="IPR050263">
    <property type="entry name" value="Bact_Fimbrial_Adh_Pro"/>
</dbReference>
<reference evidence="3 5" key="1">
    <citation type="submission" date="2020-11" db="EMBL/GenBank/DDBJ databases">
        <title>Insectihabitans protaetiae gen. nov. sp. nov. and Insectihabitans allomyrinae sp. nov., isolated from larvae of Protaetia brevitarsis seulensis and Allomyrina dichotoma, respectively.</title>
        <authorList>
            <person name="Lee S.D."/>
            <person name="Byeon Y.-S."/>
            <person name="Kim S.-M."/>
            <person name="Yang H.L."/>
            <person name="Kim I.S."/>
        </authorList>
    </citation>
    <scope>NUCLEOTIDE SEQUENCE</scope>
    <source>
        <strain evidence="3">CWB-B4</strain>
        <strain evidence="2 5">CWB-B43</strain>
    </source>
</reference>
<dbReference type="GO" id="GO:0009289">
    <property type="term" value="C:pilus"/>
    <property type="evidence" value="ECO:0007669"/>
    <property type="project" value="InterPro"/>
</dbReference>
<gene>
    <name evidence="3" type="ORF">I2492_12995</name>
    <name evidence="2" type="ORF">I2493_12710</name>
</gene>
<dbReference type="EMBL" id="JADRCP010000003">
    <property type="protein sequence ID" value="MBK5177237.1"/>
    <property type="molecule type" value="Genomic_DNA"/>
</dbReference>
<dbReference type="InterPro" id="IPR036937">
    <property type="entry name" value="Adhesion_dom_fimbrial_sf"/>
</dbReference>
<sequence length="176" mass="18860">MMKTKINWLKLFFILTFISQNAWAENITVNIQGRVLASPCVVDTAIQSVDFGKMSAVDLQQPGSYSPAIKSFKITVKDCPESTTSVKAQFSGLSYPDDNSGYGSSGSAQNIGIKVIPANSGWSDNSLSPIDGSWVKGISSITHSADFDFQARVYSATGNATSGSIYGAMLVTFIYD</sequence>
<dbReference type="InterPro" id="IPR008966">
    <property type="entry name" value="Adhesion_dom_sf"/>
</dbReference>
<dbReference type="PANTHER" id="PTHR33420:SF27">
    <property type="entry name" value="PROTEIN FIMG"/>
    <property type="match status" value="1"/>
</dbReference>
<dbReference type="Gene3D" id="2.60.40.1090">
    <property type="entry name" value="Fimbrial-type adhesion domain"/>
    <property type="match status" value="1"/>
</dbReference>
<evidence type="ECO:0000313" key="2">
    <source>
        <dbReference type="EMBL" id="MBK5073869.1"/>
    </source>
</evidence>
<evidence type="ECO:0000313" key="3">
    <source>
        <dbReference type="EMBL" id="MBK5177237.1"/>
    </source>
</evidence>
<name>A0A9D7AJX3_9GAMM</name>
<feature type="chain" id="PRO_5038670689" evidence="1">
    <location>
        <begin position="25"/>
        <end position="176"/>
    </location>
</feature>
<dbReference type="GO" id="GO:0043709">
    <property type="term" value="P:cell adhesion involved in single-species biofilm formation"/>
    <property type="evidence" value="ECO:0007669"/>
    <property type="project" value="TreeGrafter"/>
</dbReference>
<dbReference type="Proteomes" id="UP001296969">
    <property type="component" value="Unassembled WGS sequence"/>
</dbReference>
<dbReference type="AlphaFoldDB" id="A0A9D7AJX3"/>
<feature type="signal peptide" evidence="1">
    <location>
        <begin position="1"/>
        <end position="24"/>
    </location>
</feature>
<proteinExistence type="predicted"/>
<dbReference type="SUPFAM" id="SSF49401">
    <property type="entry name" value="Bacterial adhesins"/>
    <property type="match status" value="1"/>
</dbReference>
<evidence type="ECO:0000313" key="5">
    <source>
        <dbReference type="Proteomes" id="UP001296969"/>
    </source>
</evidence>
<dbReference type="Proteomes" id="UP000807542">
    <property type="component" value="Unassembled WGS sequence"/>
</dbReference>
<keyword evidence="5" id="KW-1185">Reference proteome</keyword>
<evidence type="ECO:0000256" key="1">
    <source>
        <dbReference type="SAM" id="SignalP"/>
    </source>
</evidence>
<dbReference type="RefSeq" id="WP_228398598.1">
    <property type="nucleotide sequence ID" value="NZ_JADRCP010000003.1"/>
</dbReference>
<accession>A0A9D7AJX3</accession>